<dbReference type="RefSeq" id="WP_425345771.1">
    <property type="nucleotide sequence ID" value="NZ_JBGUBD010000006.1"/>
</dbReference>
<dbReference type="InterPro" id="IPR032287">
    <property type="entry name" value="DUF4838"/>
</dbReference>
<keyword evidence="1" id="KW-0378">Hydrolase</keyword>
<dbReference type="InterPro" id="IPR008979">
    <property type="entry name" value="Galactose-bd-like_sf"/>
</dbReference>
<evidence type="ECO:0000256" key="1">
    <source>
        <dbReference type="ARBA" id="ARBA00022801"/>
    </source>
</evidence>
<dbReference type="Pfam" id="PF13364">
    <property type="entry name" value="BetaGal_ABD2"/>
    <property type="match status" value="1"/>
</dbReference>
<dbReference type="PANTHER" id="PTHR47406:SF2">
    <property type="entry name" value="ALPHA GLUCURONIDASE N-TERMINAL DOMAIN-CONTAINING PROTEIN"/>
    <property type="match status" value="1"/>
</dbReference>
<organism evidence="4 5">
    <name type="scientific">Natronomicrosphaera hydrolytica</name>
    <dbReference type="NCBI Taxonomy" id="3242702"/>
    <lineage>
        <taxon>Bacteria</taxon>
        <taxon>Pseudomonadati</taxon>
        <taxon>Planctomycetota</taxon>
        <taxon>Phycisphaerae</taxon>
        <taxon>Phycisphaerales</taxon>
        <taxon>Phycisphaeraceae</taxon>
        <taxon>Natronomicrosphaera</taxon>
    </lineage>
</organism>
<comment type="caution">
    <text evidence="4">The sequence shown here is derived from an EMBL/GenBank/DDBJ whole genome shotgun (WGS) entry which is preliminary data.</text>
</comment>
<dbReference type="SUPFAM" id="SSF49785">
    <property type="entry name" value="Galactose-binding domain-like"/>
    <property type="match status" value="1"/>
</dbReference>
<name>A0ABV4U5H1_9BACT</name>
<keyword evidence="2" id="KW-0326">Glycosidase</keyword>
<dbReference type="PANTHER" id="PTHR47406">
    <property type="entry name" value="COAGULATION FACTOR 5/8 TYPE, C-TERMINAL"/>
    <property type="match status" value="1"/>
</dbReference>
<feature type="domain" description="Beta-galactosidase jelly roll" evidence="3">
    <location>
        <begin position="705"/>
        <end position="789"/>
    </location>
</feature>
<evidence type="ECO:0000256" key="2">
    <source>
        <dbReference type="ARBA" id="ARBA00023295"/>
    </source>
</evidence>
<gene>
    <name evidence="4" type="ORF">ACERK3_11130</name>
</gene>
<dbReference type="EMBL" id="JBGUBD010000006">
    <property type="protein sequence ID" value="MFA9478846.1"/>
    <property type="molecule type" value="Genomic_DNA"/>
</dbReference>
<evidence type="ECO:0000313" key="5">
    <source>
        <dbReference type="Proteomes" id="UP001575105"/>
    </source>
</evidence>
<proteinExistence type="predicted"/>
<accession>A0ABV4U5H1</accession>
<reference evidence="4 5" key="1">
    <citation type="submission" date="2024-08" db="EMBL/GenBank/DDBJ databases">
        <title>Whole-genome sequencing of halo(alkali)philic microorganisms from hypersaline lakes.</title>
        <authorList>
            <person name="Sorokin D.Y."/>
            <person name="Merkel A.Y."/>
            <person name="Messina E."/>
            <person name="Yakimov M."/>
        </authorList>
    </citation>
    <scope>NUCLEOTIDE SEQUENCE [LARGE SCALE GENOMIC DNA]</scope>
    <source>
        <strain evidence="4 5">AB-hyl4</strain>
    </source>
</reference>
<dbReference type="InterPro" id="IPR025300">
    <property type="entry name" value="BetaGal_jelly_roll_dom"/>
</dbReference>
<sequence>MRSYICALTWCIAVLMPVYSGLAYTLTSGGGASIVVSEQAEAPVRDAAEILKKYLSEILNVSIPVRLDSEFTGDDDAPLILVGRTSLSEPLELEPEEILIRSVGDRLMIQGGDEGDQGKQAYEGTVFAAYEFLERYCGVRWLWPGELGTVVPNLDRIDMGDIDYRFQPRIEKRHVRSTHPGLHPSDMANLSHQATRLGLPFGLYEELLREYAYRGDRVHNPGNWYRAQRMGRRTNYTASHAYTRWYDRYANDHIEWFAMGPDGSREAVRPAQAHLCLSNDELVDKISHVKIEEWRNTTRDSINIAPNDGVGEPHCMCENCKALDVPGKQLEIPFWGEYHSLTDRYLHFFNRIAERVSAEHPDATLGTFAYQEYTHPPVKRKVHPNLYIELAAGGYLSDAYREELRDIWVGWREMGATRLGWRPNLLHSGHGFPLNYARKLAEDIRLFADNGMLTTDFDANVFHWATHGINYYVLSQMLWDPDQNVDDVIRDWCEAGFGPAANYIEQYLDKIEALTNEFAASNISRYYGNTRDAFVADGPKAYLRFIPEGRLLLEQARDATSGDETIRERIDFLEAGLDYAEVQAESFIVLNEHFRNFRAASDPAINDLLNHRLDTLRRIYLTYPLAVNVLNTTRHDARYWTLLGWEWPTADAYADMYTYLDVIPKTWRFRKDPDAQGEAEQWFAVEIDDDGWSSKDIGEWWEQGYHGYGWYRARIDLPEDVDVRSAMLEFDGVDEQAWVYINGELVGEHTSASTGRTPEAIWDQPFTIPASNLKAGETNTIVVQVHASGGRGGIWRPVRMFHIASP</sequence>
<keyword evidence="5" id="KW-1185">Reference proteome</keyword>
<protein>
    <submittedName>
        <fullName evidence="4">DUF4838 domain-containing protein</fullName>
    </submittedName>
</protein>
<dbReference type="Gene3D" id="2.60.120.260">
    <property type="entry name" value="Galactose-binding domain-like"/>
    <property type="match status" value="1"/>
</dbReference>
<evidence type="ECO:0000259" key="3">
    <source>
        <dbReference type="Pfam" id="PF13364"/>
    </source>
</evidence>
<dbReference type="Proteomes" id="UP001575105">
    <property type="component" value="Unassembled WGS sequence"/>
</dbReference>
<dbReference type="Pfam" id="PF16126">
    <property type="entry name" value="DUF4838"/>
    <property type="match status" value="1"/>
</dbReference>
<evidence type="ECO:0000313" key="4">
    <source>
        <dbReference type="EMBL" id="MFA9478846.1"/>
    </source>
</evidence>